<evidence type="ECO:0000313" key="2">
    <source>
        <dbReference type="EMBL" id="GHJ83755.1"/>
    </source>
</evidence>
<keyword evidence="3" id="KW-1185">Reference proteome</keyword>
<protein>
    <submittedName>
        <fullName evidence="2">Uncharacterized protein</fullName>
    </submittedName>
</protein>
<feature type="region of interest" description="Disordered" evidence="1">
    <location>
        <begin position="132"/>
        <end position="189"/>
    </location>
</feature>
<evidence type="ECO:0000256" key="1">
    <source>
        <dbReference type="SAM" id="MobiDB-lite"/>
    </source>
</evidence>
<gene>
    <name evidence="2" type="ORF">NliqN6_0157</name>
</gene>
<organism evidence="2 3">
    <name type="scientific">Naganishia liquefaciens</name>
    <dbReference type="NCBI Taxonomy" id="104408"/>
    <lineage>
        <taxon>Eukaryota</taxon>
        <taxon>Fungi</taxon>
        <taxon>Dikarya</taxon>
        <taxon>Basidiomycota</taxon>
        <taxon>Agaricomycotina</taxon>
        <taxon>Tremellomycetes</taxon>
        <taxon>Filobasidiales</taxon>
        <taxon>Filobasidiaceae</taxon>
        <taxon>Naganishia</taxon>
    </lineage>
</organism>
<feature type="compositionally biased region" description="Polar residues" evidence="1">
    <location>
        <begin position="132"/>
        <end position="143"/>
    </location>
</feature>
<dbReference type="EMBL" id="BLZA01000002">
    <property type="protein sequence ID" value="GHJ83755.1"/>
    <property type="molecule type" value="Genomic_DNA"/>
</dbReference>
<feature type="compositionally biased region" description="Low complexity" evidence="1">
    <location>
        <begin position="144"/>
        <end position="153"/>
    </location>
</feature>
<accession>A0A8H3YBZ9</accession>
<proteinExistence type="predicted"/>
<sequence length="469" mass="53200">MLQEALRFYPWDHLDVVRVLPESHWFIQKFAYLSRTPTRAELLKPTAPFGLLHDADYDEEMQLQAFLQKRTARRAAQEAENDEMIAFRGQPEEEGPAAHHEAKIESEIAQEAIRTRADVNYVVADEEHNHFTKGSVNDFQEQQSSGWGAASGSLYTNQQDNPSGWNAQPGQHVAMSGDAPQDLPECTSSETPFDPAAPFTAEEAAAALAHAAYLRSESVQRYVNSTDNVGPMDFSNDATDPIPASPAPDIPNPHDGICMPSTPAELELLIQRLRHELLQEWLDDELADLGVHERVPVHDFDIARINEAARVNQRVGNLPFITKDNIVRHDWSRRADCIYTIEFAGRRIHGPAEELTHQVSGLRRALWEYWARRPRVRVANIRAYMRTYNAFDYYRAVMWHHLPTHNPQAESRAWASPRSRVSTRRGKLSHDDVPRIPVSIANETWYRDALVLPASQVSAVYTVKNANHT</sequence>
<reference evidence="2" key="1">
    <citation type="submission" date="2020-07" db="EMBL/GenBank/DDBJ databases">
        <title>Draft Genome Sequence of a Deep-Sea Yeast, Naganishia (Cryptococcus) liquefaciens strain N6.</title>
        <authorList>
            <person name="Han Y.W."/>
            <person name="Kajitani R."/>
            <person name="Morimoto H."/>
            <person name="Parhat M."/>
            <person name="Tsubouchi H."/>
            <person name="Bakenova O."/>
            <person name="Ogata M."/>
            <person name="Argunhan B."/>
            <person name="Aoki R."/>
            <person name="Kajiwara S."/>
            <person name="Itoh T."/>
            <person name="Iwasaki H."/>
        </authorList>
    </citation>
    <scope>NUCLEOTIDE SEQUENCE</scope>
    <source>
        <strain evidence="2">N6</strain>
    </source>
</reference>
<comment type="caution">
    <text evidence="2">The sequence shown here is derived from an EMBL/GenBank/DDBJ whole genome shotgun (WGS) entry which is preliminary data.</text>
</comment>
<name>A0A8H3YBZ9_9TREE</name>
<feature type="compositionally biased region" description="Polar residues" evidence="1">
    <location>
        <begin position="154"/>
        <end position="169"/>
    </location>
</feature>
<dbReference type="OrthoDB" id="2596695at2759"/>
<dbReference type="AlphaFoldDB" id="A0A8H3YBZ9"/>
<dbReference type="Proteomes" id="UP000620104">
    <property type="component" value="Unassembled WGS sequence"/>
</dbReference>
<evidence type="ECO:0000313" key="3">
    <source>
        <dbReference type="Proteomes" id="UP000620104"/>
    </source>
</evidence>